<dbReference type="GO" id="GO:0046373">
    <property type="term" value="P:L-arabinose metabolic process"/>
    <property type="evidence" value="ECO:0007669"/>
    <property type="project" value="InterPro"/>
</dbReference>
<evidence type="ECO:0000256" key="3">
    <source>
        <dbReference type="ARBA" id="ARBA00012670"/>
    </source>
</evidence>
<evidence type="ECO:0000256" key="6">
    <source>
        <dbReference type="SAM" id="MobiDB-lite"/>
    </source>
</evidence>
<name>A0A7H0H796_9ACTN</name>
<gene>
    <name evidence="8" type="ORF">H9L22_02900</name>
</gene>
<evidence type="ECO:0000313" key="9">
    <source>
        <dbReference type="Proteomes" id="UP000516117"/>
    </source>
</evidence>
<reference evidence="8 9" key="1">
    <citation type="submission" date="2020-08" db="EMBL/GenBank/DDBJ databases">
        <title>Genome sequence of Tessaracoccus defluvii JCM 17540T.</title>
        <authorList>
            <person name="Hyun D.-W."/>
            <person name="Bae J.-W."/>
        </authorList>
    </citation>
    <scope>NUCLEOTIDE SEQUENCE [LARGE SCALE GENOMIC DNA]</scope>
    <source>
        <strain evidence="8 9">JCM 17540</strain>
    </source>
</reference>
<dbReference type="PANTHER" id="PTHR31776">
    <property type="entry name" value="ALPHA-L-ARABINOFURANOSIDASE 1"/>
    <property type="match status" value="1"/>
</dbReference>
<dbReference type="InterPro" id="IPR055235">
    <property type="entry name" value="ASD1_cat"/>
</dbReference>
<evidence type="ECO:0000256" key="4">
    <source>
        <dbReference type="ARBA" id="ARBA00022729"/>
    </source>
</evidence>
<dbReference type="Gene3D" id="2.60.120.260">
    <property type="entry name" value="Galactose-binding domain-like"/>
    <property type="match status" value="1"/>
</dbReference>
<dbReference type="Gene3D" id="3.20.20.80">
    <property type="entry name" value="Glycosidases"/>
    <property type="match status" value="1"/>
</dbReference>
<keyword evidence="4" id="KW-0732">Signal</keyword>
<dbReference type="KEGG" id="tdf:H9L22_02900"/>
<keyword evidence="5" id="KW-0378">Hydrolase</keyword>
<dbReference type="SUPFAM" id="SSF51445">
    <property type="entry name" value="(Trans)glycosidases"/>
    <property type="match status" value="1"/>
</dbReference>
<dbReference type="AlphaFoldDB" id="A0A7H0H796"/>
<evidence type="ECO:0000256" key="2">
    <source>
        <dbReference type="ARBA" id="ARBA00007186"/>
    </source>
</evidence>
<dbReference type="SMART" id="SM00813">
    <property type="entry name" value="Alpha-L-AF_C"/>
    <property type="match status" value="1"/>
</dbReference>
<dbReference type="Proteomes" id="UP000516117">
    <property type="component" value="Chromosome"/>
</dbReference>
<evidence type="ECO:0000256" key="5">
    <source>
        <dbReference type="ARBA" id="ARBA00022801"/>
    </source>
</evidence>
<dbReference type="EMBL" id="CP060789">
    <property type="protein sequence ID" value="QNP56412.1"/>
    <property type="molecule type" value="Genomic_DNA"/>
</dbReference>
<accession>A0A7H0H796</accession>
<dbReference type="Pfam" id="PF06964">
    <property type="entry name" value="Alpha-L-AF_C"/>
    <property type="match status" value="1"/>
</dbReference>
<evidence type="ECO:0000313" key="8">
    <source>
        <dbReference type="EMBL" id="QNP56412.1"/>
    </source>
</evidence>
<comment type="similarity">
    <text evidence="2">Belongs to the glycosyl hydrolase 51 family.</text>
</comment>
<dbReference type="Pfam" id="PF22848">
    <property type="entry name" value="ASD1_dom"/>
    <property type="match status" value="1"/>
</dbReference>
<organism evidence="8 9">
    <name type="scientific">Tessaracoccus defluvii</name>
    <dbReference type="NCBI Taxonomy" id="1285901"/>
    <lineage>
        <taxon>Bacteria</taxon>
        <taxon>Bacillati</taxon>
        <taxon>Actinomycetota</taxon>
        <taxon>Actinomycetes</taxon>
        <taxon>Propionibacteriales</taxon>
        <taxon>Propionibacteriaceae</taxon>
        <taxon>Tessaracoccus</taxon>
    </lineage>
</organism>
<feature type="region of interest" description="Disordered" evidence="6">
    <location>
        <begin position="718"/>
        <end position="737"/>
    </location>
</feature>
<dbReference type="GO" id="GO:0046556">
    <property type="term" value="F:alpha-L-arabinofuranosidase activity"/>
    <property type="evidence" value="ECO:0007669"/>
    <property type="project" value="UniProtKB-EC"/>
</dbReference>
<dbReference type="RefSeq" id="WP_187721521.1">
    <property type="nucleotide sequence ID" value="NZ_BAABBL010000001.1"/>
</dbReference>
<sequence length="764" mass="81272">MTHTIAAPLDVTVGGPTGTTIPTDLWGLFLEDLNDALDGGLNAELVRNGDFEFNPADRDGWHALTAWTSSDPARVAVRREDPVHRNNGTYLRLTGPVTLVNDGFDPVAVVPGARYAFSAFTWAVEGSGCIVLALEGDDGVLATVDVPVEPGGWNPVAAELTGQVAGAGRLSLTVPAGLTVEIDVVSLRPVGPDGAPLTFRPDLLETLRALHPAFIRFPGGCLAHGLGLDNMYHWKGTVGPRHEREQTFNTWGYHQSRQIGYLEYFQLCRELDATPMPIVAAGVCCQNLRGRARAIPQDEMPAYVQDVLDLIEFANGGTDTFWGARRAELGSPDPFEMRYLGVGNEDEITDDFRERYAQIADAVAAAYPDVTVIGTAGPAPFGADFEAGWEFARAQKVAIVDEHAYRTPRWFHQNIDRYADYPRDGALVYLGEWAARTNTVRSALAEAAFMTAIERDSDVVALASYAPLLARVGHTQWVPDLIYFDAERVLPSASYFVQQAFAAEPGGEVCAVSLTGAEPVPVPGWAGGAVRVSAGGSEVELTRIGLDGAAVQPARVVPDSEAHLGRLGGRGVLEFTATRSSGDDGLVVCLGDAGGDTVELSLGGWQNKSTTLALTADGIGNEIDGPHQGHRLLTGVPIVLRLEVGDHRFRVWLDGELVHDVTLDLRPEHRVVAGASRRPEADGDEYVVRLVNATDTARAASVTLPVDGAVTGSATLLAGAGPEQGSPEADSPVRPEQVAVSGSGGFSLCLPAWSFASVVARVDA</sequence>
<protein>
    <recommendedName>
        <fullName evidence="3">non-reducing end alpha-L-arabinofuranosidase</fullName>
        <ecNumber evidence="3">3.2.1.55</ecNumber>
    </recommendedName>
</protein>
<dbReference type="EC" id="3.2.1.55" evidence="3"/>
<evidence type="ECO:0000259" key="7">
    <source>
        <dbReference type="SMART" id="SM00813"/>
    </source>
</evidence>
<dbReference type="InterPro" id="IPR010720">
    <property type="entry name" value="Alpha-L-AF_C"/>
</dbReference>
<keyword evidence="9" id="KW-1185">Reference proteome</keyword>
<proteinExistence type="inferred from homology"/>
<evidence type="ECO:0000256" key="1">
    <source>
        <dbReference type="ARBA" id="ARBA00001462"/>
    </source>
</evidence>
<dbReference type="InterPro" id="IPR017853">
    <property type="entry name" value="GH"/>
</dbReference>
<comment type="catalytic activity">
    <reaction evidence="1">
        <text>Hydrolysis of terminal non-reducing alpha-L-arabinofuranoside residues in alpha-L-arabinosides.</text>
        <dbReference type="EC" id="3.2.1.55"/>
    </reaction>
</comment>
<feature type="domain" description="Alpha-L-arabinofuranosidase C-terminal" evidence="7">
    <location>
        <begin position="431"/>
        <end position="754"/>
    </location>
</feature>
<dbReference type="InterPro" id="IPR051563">
    <property type="entry name" value="Glycosyl_Hydrolase_51"/>
</dbReference>
<dbReference type="PANTHER" id="PTHR31776:SF26">
    <property type="entry name" value="SECRETED ARABINOSIDASE"/>
    <property type="match status" value="1"/>
</dbReference>